<dbReference type="EMBL" id="SGWQ01000001">
    <property type="protein sequence ID" value="RZS44607.1"/>
    <property type="molecule type" value="Genomic_DNA"/>
</dbReference>
<comment type="caution">
    <text evidence="1">The sequence shown here is derived from an EMBL/GenBank/DDBJ whole genome shotgun (WGS) entry which is preliminary data.</text>
</comment>
<reference evidence="1 2" key="1">
    <citation type="submission" date="2019-02" db="EMBL/GenBank/DDBJ databases">
        <title>Genomic Encyclopedia of Type Strains, Phase IV (KMG-IV): sequencing the most valuable type-strain genomes for metagenomic binning, comparative biology and taxonomic classification.</title>
        <authorList>
            <person name="Goeker M."/>
        </authorList>
    </citation>
    <scope>NUCLEOTIDE SEQUENCE [LARGE SCALE GENOMIC DNA]</scope>
    <source>
        <strain evidence="1 2">DSM 101727</strain>
    </source>
</reference>
<name>A0A4Q7L5J9_9PSEU</name>
<gene>
    <name evidence="1" type="ORF">EV193_101483</name>
</gene>
<evidence type="ECO:0000313" key="2">
    <source>
        <dbReference type="Proteomes" id="UP000294257"/>
    </source>
</evidence>
<proteinExistence type="predicted"/>
<evidence type="ECO:0000313" key="1">
    <source>
        <dbReference type="EMBL" id="RZS44607.1"/>
    </source>
</evidence>
<sequence>MTLTVLDSRRKALAEDMYDNGIVLEREGRVVPHSAGPEFMRALLRPWSMSYYAFVDESDTLAD</sequence>
<dbReference type="AlphaFoldDB" id="A0A4Q7L5J9"/>
<protein>
    <submittedName>
        <fullName evidence="1">Uncharacterized protein</fullName>
    </submittedName>
</protein>
<dbReference type="Proteomes" id="UP000294257">
    <property type="component" value="Unassembled WGS sequence"/>
</dbReference>
<accession>A0A4Q7L5J9</accession>
<keyword evidence="2" id="KW-1185">Reference proteome</keyword>
<organism evidence="1 2">
    <name type="scientific">Herbihabitans rhizosphaerae</name>
    <dbReference type="NCBI Taxonomy" id="1872711"/>
    <lineage>
        <taxon>Bacteria</taxon>
        <taxon>Bacillati</taxon>
        <taxon>Actinomycetota</taxon>
        <taxon>Actinomycetes</taxon>
        <taxon>Pseudonocardiales</taxon>
        <taxon>Pseudonocardiaceae</taxon>
        <taxon>Herbihabitans</taxon>
    </lineage>
</organism>